<evidence type="ECO:0000256" key="1">
    <source>
        <dbReference type="ARBA" id="ARBA00004459"/>
    </source>
</evidence>
<evidence type="ECO:0000256" key="4">
    <source>
        <dbReference type="ARBA" id="ARBA00022692"/>
    </source>
</evidence>
<dbReference type="InterPro" id="IPR003423">
    <property type="entry name" value="OMP_efflux"/>
</dbReference>
<dbReference type="EMBL" id="CP067393">
    <property type="protein sequence ID" value="QQP85626.1"/>
    <property type="molecule type" value="Genomic_DNA"/>
</dbReference>
<keyword evidence="8" id="KW-0472">Membrane</keyword>
<dbReference type="Gene3D" id="2.20.200.10">
    <property type="entry name" value="Outer membrane efflux proteins (OEP)"/>
    <property type="match status" value="1"/>
</dbReference>
<dbReference type="Proteomes" id="UP000595278">
    <property type="component" value="Chromosome"/>
</dbReference>
<evidence type="ECO:0000313" key="10">
    <source>
        <dbReference type="Proteomes" id="UP000595278"/>
    </source>
</evidence>
<sequence length="501" mass="55792">MRKSLLSIMVMTVTLTGCTLMPDYQRPNLPVTNAWPTGEAYPKGQQGAYVDLGWREFFSDKELQSLIEMSLANNRDLRVAALNVAAYEAQYRIQRSELYPNINATGTGTRQHLPGDLSGTGQSRVNSTWGVTLGITSYELDFFGRIRSLNEAALQQYLATQEAQRNTQISLIASVANAWLTLQADRALLRLTEETLQNYEYNYDLVKRSNDVGVSSSLDLAQARTAVEGAKVNLATYKRQVAQDLNLLTLLLGSDLPDNIKNMKDNSFKLQYVKEIPAGLPSDLMQNRPDIISAEHQLMAANANIGAARAAFFPSISLTSNVGTMSANFSNLFSNGQGTWLFQPTINLPIFTAGRLKGNLDYAEIQKDINVANYEKTIQTAFREVADGLADRETYREQVISQSNFVEANQTYYDLADQRYQAGIDNYITLLDAQRQLFSSQQNLINVRLAQLTSEVNLYKALGGGWQEVSNQSQQSAEAKEAAIQTTTPKKIDIEAKKIRR</sequence>
<organism evidence="9 10">
    <name type="scientific">Entomomonas asaccharolytica</name>
    <dbReference type="NCBI Taxonomy" id="2785331"/>
    <lineage>
        <taxon>Bacteria</taxon>
        <taxon>Pseudomonadati</taxon>
        <taxon>Pseudomonadota</taxon>
        <taxon>Gammaproteobacteria</taxon>
        <taxon>Pseudomonadales</taxon>
        <taxon>Pseudomonadaceae</taxon>
        <taxon>Entomomonas</taxon>
    </lineage>
</organism>
<dbReference type="KEGG" id="eaz:JHT90_14855"/>
<evidence type="ECO:0000313" key="9">
    <source>
        <dbReference type="EMBL" id="QQP85626.1"/>
    </source>
</evidence>
<keyword evidence="7 8" id="KW-0449">Lipoprotein</keyword>
<evidence type="ECO:0000256" key="6">
    <source>
        <dbReference type="ARBA" id="ARBA00023237"/>
    </source>
</evidence>
<evidence type="ECO:0000256" key="8">
    <source>
        <dbReference type="RuleBase" id="RU362097"/>
    </source>
</evidence>
<dbReference type="AlphaFoldDB" id="A0A974RWW3"/>
<dbReference type="Pfam" id="PF02321">
    <property type="entry name" value="OEP"/>
    <property type="match status" value="2"/>
</dbReference>
<name>A0A974RWW3_9GAMM</name>
<keyword evidence="4 8" id="KW-0812">Transmembrane</keyword>
<dbReference type="PANTHER" id="PTHR30203:SF32">
    <property type="entry name" value="CATION EFFLUX SYSTEM PROTEIN CUSC"/>
    <property type="match status" value="1"/>
</dbReference>
<gene>
    <name evidence="9" type="primary">adeC</name>
    <name evidence="9" type="ORF">JHT90_14855</name>
</gene>
<evidence type="ECO:0000256" key="5">
    <source>
        <dbReference type="ARBA" id="ARBA00023139"/>
    </source>
</evidence>
<evidence type="ECO:0000256" key="3">
    <source>
        <dbReference type="ARBA" id="ARBA00022452"/>
    </source>
</evidence>
<dbReference type="InterPro" id="IPR010131">
    <property type="entry name" value="MdtP/NodT-like"/>
</dbReference>
<comment type="subcellular location">
    <subcellularLocation>
        <location evidence="1 8">Cell outer membrane</location>
        <topology evidence="1 8">Lipid-anchor</topology>
    </subcellularLocation>
</comment>
<accession>A0A974RWW3</accession>
<dbReference type="PROSITE" id="PS51257">
    <property type="entry name" value="PROKAR_LIPOPROTEIN"/>
    <property type="match status" value="1"/>
</dbReference>
<keyword evidence="3 8" id="KW-1134">Transmembrane beta strand</keyword>
<evidence type="ECO:0000256" key="2">
    <source>
        <dbReference type="ARBA" id="ARBA00007613"/>
    </source>
</evidence>
<keyword evidence="10" id="KW-1185">Reference proteome</keyword>
<reference evidence="9 10" key="1">
    <citation type="submission" date="2021-01" db="EMBL/GenBank/DDBJ databases">
        <title>Entomomonas sp. F2A isolated from a house cricket (Acheta domesticus).</title>
        <authorList>
            <person name="Spergser J."/>
            <person name="Busse H.-J."/>
        </authorList>
    </citation>
    <scope>NUCLEOTIDE SEQUENCE [LARGE SCALE GENOMIC DNA]</scope>
    <source>
        <strain evidence="9 10">F2A</strain>
    </source>
</reference>
<keyword evidence="5 8" id="KW-0564">Palmitate</keyword>
<dbReference type="GO" id="GO:0009279">
    <property type="term" value="C:cell outer membrane"/>
    <property type="evidence" value="ECO:0007669"/>
    <property type="project" value="UniProtKB-SubCell"/>
</dbReference>
<keyword evidence="6" id="KW-0998">Cell outer membrane</keyword>
<dbReference type="SUPFAM" id="SSF56954">
    <property type="entry name" value="Outer membrane efflux proteins (OEP)"/>
    <property type="match status" value="1"/>
</dbReference>
<dbReference type="PANTHER" id="PTHR30203">
    <property type="entry name" value="OUTER MEMBRANE CATION EFFLUX PROTEIN"/>
    <property type="match status" value="1"/>
</dbReference>
<comment type="similarity">
    <text evidence="2 8">Belongs to the outer membrane factor (OMF) (TC 1.B.17) family.</text>
</comment>
<dbReference type="RefSeq" id="WP_201092429.1">
    <property type="nucleotide sequence ID" value="NZ_CP067393.1"/>
</dbReference>
<dbReference type="NCBIfam" id="TIGR01845">
    <property type="entry name" value="outer_NodT"/>
    <property type="match status" value="1"/>
</dbReference>
<dbReference type="Gene3D" id="1.20.1600.10">
    <property type="entry name" value="Outer membrane efflux proteins (OEP)"/>
    <property type="match status" value="1"/>
</dbReference>
<proteinExistence type="inferred from homology"/>
<evidence type="ECO:0000256" key="7">
    <source>
        <dbReference type="ARBA" id="ARBA00023288"/>
    </source>
</evidence>
<protein>
    <submittedName>
        <fullName evidence="9">AdeC/AdeK/OprM family multidrug efflux complex outer membrane factor</fullName>
    </submittedName>
</protein>
<dbReference type="GO" id="GO:0015562">
    <property type="term" value="F:efflux transmembrane transporter activity"/>
    <property type="evidence" value="ECO:0007669"/>
    <property type="project" value="InterPro"/>
</dbReference>